<dbReference type="SMART" id="SM00267">
    <property type="entry name" value="GGDEF"/>
    <property type="match status" value="1"/>
</dbReference>
<dbReference type="CDD" id="cd01949">
    <property type="entry name" value="GGDEF"/>
    <property type="match status" value="1"/>
</dbReference>
<dbReference type="Gene3D" id="3.30.70.270">
    <property type="match status" value="1"/>
</dbReference>
<evidence type="ECO:0000259" key="7">
    <source>
        <dbReference type="PROSITE" id="PS50887"/>
    </source>
</evidence>
<keyword evidence="5 6" id="KW-0472">Membrane</keyword>
<keyword evidence="3 6" id="KW-0812">Transmembrane</keyword>
<dbReference type="NCBIfam" id="TIGR00254">
    <property type="entry name" value="GGDEF"/>
    <property type="match status" value="1"/>
</dbReference>
<dbReference type="GO" id="GO:0005886">
    <property type="term" value="C:plasma membrane"/>
    <property type="evidence" value="ECO:0007669"/>
    <property type="project" value="UniProtKB-SubCell"/>
</dbReference>
<dbReference type="InterPro" id="IPR029151">
    <property type="entry name" value="Sensor-like_sf"/>
</dbReference>
<dbReference type="FunFam" id="3.30.70.270:FF:000001">
    <property type="entry name" value="Diguanylate cyclase domain protein"/>
    <property type="match status" value="1"/>
</dbReference>
<dbReference type="CDD" id="cd18773">
    <property type="entry name" value="PDC1_HK_sensor"/>
    <property type="match status" value="1"/>
</dbReference>
<dbReference type="Pfam" id="PF02743">
    <property type="entry name" value="dCache_1"/>
    <property type="match status" value="1"/>
</dbReference>
<proteinExistence type="predicted"/>
<dbReference type="Pfam" id="PF00990">
    <property type="entry name" value="GGDEF"/>
    <property type="match status" value="1"/>
</dbReference>
<dbReference type="GO" id="GO:0043709">
    <property type="term" value="P:cell adhesion involved in single-species biofilm formation"/>
    <property type="evidence" value="ECO:0007669"/>
    <property type="project" value="TreeGrafter"/>
</dbReference>
<dbReference type="InterPro" id="IPR043128">
    <property type="entry name" value="Rev_trsase/Diguanyl_cyclase"/>
</dbReference>
<reference evidence="8" key="1">
    <citation type="submission" date="2020-02" db="EMBL/GenBank/DDBJ databases">
        <authorList>
            <person name="Shen X.-R."/>
            <person name="Zhang Y.-X."/>
        </authorList>
    </citation>
    <scope>NUCLEOTIDE SEQUENCE</scope>
    <source>
        <strain evidence="8">SYP-B3998</strain>
    </source>
</reference>
<dbReference type="PANTHER" id="PTHR45138">
    <property type="entry name" value="REGULATORY COMPONENTS OF SENSORY TRANSDUCTION SYSTEM"/>
    <property type="match status" value="1"/>
</dbReference>
<evidence type="ECO:0000313" key="8">
    <source>
        <dbReference type="EMBL" id="NEW06714.1"/>
    </source>
</evidence>
<dbReference type="InterPro" id="IPR029787">
    <property type="entry name" value="Nucleotide_cyclase"/>
</dbReference>
<dbReference type="GO" id="GO:1902201">
    <property type="term" value="P:negative regulation of bacterial-type flagellum-dependent cell motility"/>
    <property type="evidence" value="ECO:0007669"/>
    <property type="project" value="TreeGrafter"/>
</dbReference>
<dbReference type="CDD" id="cd12912">
    <property type="entry name" value="PDC2_MCP_like"/>
    <property type="match status" value="1"/>
</dbReference>
<evidence type="ECO:0000256" key="6">
    <source>
        <dbReference type="SAM" id="Phobius"/>
    </source>
</evidence>
<dbReference type="AlphaFoldDB" id="A0A6G3ZYE6"/>
<feature type="transmembrane region" description="Helical" evidence="6">
    <location>
        <begin position="292"/>
        <end position="311"/>
    </location>
</feature>
<evidence type="ECO:0000256" key="1">
    <source>
        <dbReference type="ARBA" id="ARBA00004651"/>
    </source>
</evidence>
<evidence type="ECO:0000256" key="5">
    <source>
        <dbReference type="ARBA" id="ARBA00023136"/>
    </source>
</evidence>
<keyword evidence="2" id="KW-1003">Cell membrane</keyword>
<dbReference type="InterPro" id="IPR050469">
    <property type="entry name" value="Diguanylate_Cyclase"/>
</dbReference>
<evidence type="ECO:0000256" key="2">
    <source>
        <dbReference type="ARBA" id="ARBA00022475"/>
    </source>
</evidence>
<evidence type="ECO:0000256" key="3">
    <source>
        <dbReference type="ARBA" id="ARBA00022692"/>
    </source>
</evidence>
<dbReference type="Gene3D" id="6.10.340.10">
    <property type="match status" value="1"/>
</dbReference>
<name>A0A6G3ZYE6_9BACL</name>
<comment type="subcellular location">
    <subcellularLocation>
        <location evidence="1">Cell membrane</location>
        <topology evidence="1">Multi-pass membrane protein</topology>
    </subcellularLocation>
</comment>
<keyword evidence="4 6" id="KW-1133">Transmembrane helix</keyword>
<evidence type="ECO:0000256" key="4">
    <source>
        <dbReference type="ARBA" id="ARBA00022989"/>
    </source>
</evidence>
<dbReference type="InterPro" id="IPR000160">
    <property type="entry name" value="GGDEF_dom"/>
</dbReference>
<dbReference type="EMBL" id="JAAIKC010000003">
    <property type="protein sequence ID" value="NEW06714.1"/>
    <property type="molecule type" value="Genomic_DNA"/>
</dbReference>
<feature type="domain" description="GGDEF" evidence="7">
    <location>
        <begin position="398"/>
        <end position="528"/>
    </location>
</feature>
<gene>
    <name evidence="8" type="ORF">GK047_11880</name>
</gene>
<dbReference type="InterPro" id="IPR033479">
    <property type="entry name" value="dCache_1"/>
</dbReference>
<accession>A0A6G3ZYE6</accession>
<sequence length="534" mass="59479">MLSGMGKKMKRKITLSSLLTGLVALSVSFTLIIVLLISYHLEKQALINTSLSLNYSNAQDLSHTVDTVFKTMRESLQSTTTFLSHHNEWSEQEIQEYLQLVRHVGGYFNSIIWVDEMGVLREVSPPLAAIIGQKLNSAASKEALKSKKPLLSAPYIGTTGRLIVLMSEPFFDKYGNYKGFIGGTMYLEENNVLSSILGSSKVDETGSYFYVVGPSGNLLYHPDAKRLGEDTSRNKIIQKLMVGKSGKEQVINTLGITFLAGYVAIPESGWGVVVQTPINTIYDQLFRNTKRLVVFMLLPFFLLLLVAIWLARKLANPFVSLANLVSQMTEGENVTIPKMKQHWNREVFLLTNTVIFALSSAQEQNERLSQAAMTDPLTGLTNRRSIDAIMSKWHSEGVKYTILLMDIDRFKLVNDRYGHPVGDEVIKHVTQMMISSVRPGDVCGRYGGEEFVVLLPETTASDSFIAAERIRTNMEKTNSPTGNPITVSLGLAEYFTPTNTPENLLQLADKALYKAKSEGRNKTVIANQINNEKT</sequence>
<dbReference type="Gene3D" id="3.30.450.20">
    <property type="entry name" value="PAS domain"/>
    <property type="match status" value="1"/>
</dbReference>
<protein>
    <submittedName>
        <fullName evidence="8">GGDEF domain-containing protein</fullName>
    </submittedName>
</protein>
<dbReference type="PROSITE" id="PS50887">
    <property type="entry name" value="GGDEF"/>
    <property type="match status" value="1"/>
</dbReference>
<comment type="caution">
    <text evidence="8">The sequence shown here is derived from an EMBL/GenBank/DDBJ whole genome shotgun (WGS) entry which is preliminary data.</text>
</comment>
<dbReference type="PANTHER" id="PTHR45138:SF24">
    <property type="entry name" value="DIGUANYLATE CYCLASE DGCC-RELATED"/>
    <property type="match status" value="1"/>
</dbReference>
<organism evidence="8">
    <name type="scientific">Paenibacillus sp. SYP-B3998</name>
    <dbReference type="NCBI Taxonomy" id="2678564"/>
    <lineage>
        <taxon>Bacteria</taxon>
        <taxon>Bacillati</taxon>
        <taxon>Bacillota</taxon>
        <taxon>Bacilli</taxon>
        <taxon>Bacillales</taxon>
        <taxon>Paenibacillaceae</taxon>
        <taxon>Paenibacillus</taxon>
    </lineage>
</organism>
<dbReference type="GO" id="GO:0052621">
    <property type="term" value="F:diguanylate cyclase activity"/>
    <property type="evidence" value="ECO:0007669"/>
    <property type="project" value="TreeGrafter"/>
</dbReference>
<dbReference type="SUPFAM" id="SSF55073">
    <property type="entry name" value="Nucleotide cyclase"/>
    <property type="match status" value="1"/>
</dbReference>
<dbReference type="SUPFAM" id="SSF103190">
    <property type="entry name" value="Sensory domain-like"/>
    <property type="match status" value="1"/>
</dbReference>